<evidence type="ECO:0000313" key="1">
    <source>
        <dbReference type="EMBL" id="OAZ09104.1"/>
    </source>
</evidence>
<proteinExistence type="predicted"/>
<dbReference type="AlphaFoldDB" id="A0A853KYE9"/>
<evidence type="ECO:0000313" key="2">
    <source>
        <dbReference type="Proteomes" id="UP000094009"/>
    </source>
</evidence>
<protein>
    <submittedName>
        <fullName evidence="1">Uncharacterized protein</fullName>
    </submittedName>
</protein>
<dbReference type="RefSeq" id="WP_147252120.1">
    <property type="nucleotide sequence ID" value="NZ_JPVZ01000006.1"/>
</dbReference>
<name>A0A853KYE9_9PROT</name>
<organism evidence="1 2">
    <name type="scientific">Thalassospira tepidiphila MCCC 1A03514</name>
    <dbReference type="NCBI Taxonomy" id="1177930"/>
    <lineage>
        <taxon>Bacteria</taxon>
        <taxon>Pseudomonadati</taxon>
        <taxon>Pseudomonadota</taxon>
        <taxon>Alphaproteobacteria</taxon>
        <taxon>Rhodospirillales</taxon>
        <taxon>Thalassospiraceae</taxon>
        <taxon>Thalassospira</taxon>
    </lineage>
</organism>
<dbReference type="Proteomes" id="UP000094009">
    <property type="component" value="Unassembled WGS sequence"/>
</dbReference>
<reference evidence="1 2" key="1">
    <citation type="submission" date="2014-07" db="EMBL/GenBank/DDBJ databases">
        <title>Draft genome sequence of Thalassospira tepidiphila 1-1B.</title>
        <authorList>
            <person name="Lai Q."/>
            <person name="Shao Z."/>
        </authorList>
    </citation>
    <scope>NUCLEOTIDE SEQUENCE [LARGE SCALE GENOMIC DNA]</scope>
    <source>
        <strain evidence="1 2">MCCC 1A03514</strain>
    </source>
</reference>
<comment type="caution">
    <text evidence="1">The sequence shown here is derived from an EMBL/GenBank/DDBJ whole genome shotgun (WGS) entry which is preliminary data.</text>
</comment>
<sequence length="78" mass="8916">MATVNISGFGMHGLSARQHYCQRDDNRKYARDDPQKENPITMLQRNGYLDVSMRSSGNIVAKTDYFTNLHLLLEPSAR</sequence>
<gene>
    <name evidence="1" type="ORF">TH4_14685</name>
</gene>
<dbReference type="EMBL" id="JPVZ01000006">
    <property type="protein sequence ID" value="OAZ09104.1"/>
    <property type="molecule type" value="Genomic_DNA"/>
</dbReference>
<accession>A0A853KYE9</accession>